<gene>
    <name evidence="1" type="ORF">C4561_01610</name>
</gene>
<dbReference type="AlphaFoldDB" id="A0A3A4ZM51"/>
<evidence type="ECO:0000313" key="2">
    <source>
        <dbReference type="Proteomes" id="UP000265540"/>
    </source>
</evidence>
<proteinExistence type="predicted"/>
<protein>
    <submittedName>
        <fullName evidence="1">Uncharacterized protein</fullName>
    </submittedName>
</protein>
<evidence type="ECO:0000313" key="1">
    <source>
        <dbReference type="EMBL" id="RJR27780.1"/>
    </source>
</evidence>
<accession>A0A3A4ZM51</accession>
<sequence length="1237" mass="136750">MSISSIANQSYLDYFIKVYIQDDNSKWIDFTDRTSYIGFRGVDRVMNLQSVKYTVEKEFGLLQTTTQRITFDNSDNFFSKPFPTTLKTTDSNTASFLKTSNYNHSVLFKHKLKVTACFYDKSAGIGLATITSHQQVTPLFEFTLGTFILDEFSLDFSSRTITFAVKGLEAPLMKVDASKIKDGNSWYQNRPVSFLISELLKLYYMDSDGQLPDTYSIERNLSTPTIDGSLILSHFGRPPEWDGSRWRNDGLYTRAICWADLSISGTRGRLYLGCDDELWEWNPDTDEYTLIDDSTIYALNPNAKIKKIIVGSSQQLYIVAWQDESDYSKNTFTDFNASRPCYILIYNGSTLTYLTTTEIWSCIYLVHWSNVSAGGVGAGIGQIYSGTCGENKTVPFPQAVYYLEFDPSVSLNVIGTSPTAGIWDNLSTILTPIYKPDTGYVGVAKYYVPEKTIGLWHFDSIFTTKGRLMWSYGVPYQVVRSSQGGVEKLFMFEHLGVSYSGATPTEIFYLKRVLMSTGATTTWGIGTDFVPVCLWKKSLTSNYVMMSVMSFDVAGTGDANRNNNVILRFDETTGVITNIGNFTSVVSGDDLYWTLFEVCELGTSGFAVASCYNRKTRVFQLLWVSNSEFFGYLFNSSVIATSLNQYKQLHYDSASNKVYCYEVNAGRVVSVNISGVMTIEASGSSAVEGDYNILSSLTSRTDVSSSAPVIYGISSPTYPPETQDTYPNGKFYLFQLANEITDRIELADFSDKKSWDAIKLLTQASNSIAFFDENGNFVLKKRLVSSGTADFSIGNQGGSVENVIDVKVTSGETEIFNYCAIEPGRVTYELPNEDAITLVARNDNEYGDGVSEVPFVPYDIDQRDALTKVVRAVCVVGGTTTDGLSRFKYAITNEKISAFLTQDAGVADVTYYLSSVFGGDDVASGVNVGDFASVIHPTSGAELIRTITTVSLLNNTITLASTFGVALNRKTEISILKAFQTASNTKSSWSDEGVAYLTANLTATVATVNSLDGLSVGTVVKFKSGTTYSSEYRITAVNKLLNQFTIDSAVPSTISSGAVVLAWYSPIDNVAYPSQLEIGGSRVFLQFRTPEGGTAESDFTKTFKPGDRITIDCPGLQLNSDSTSKQVAVNVTSESKYQRLEFPTISNSFIHAVLAKEFARYIVNYYKDPTYSIELTIPLAPELKLVNNSGELVRIDVYLPEVFPFSEGGIQQCHVRGIEHNLSNRTTRLSLKAVEAY</sequence>
<reference evidence="1 2" key="1">
    <citation type="journal article" date="2017" name="ISME J.">
        <title>Energy and carbon metabolisms in a deep terrestrial subsurface fluid microbial community.</title>
        <authorList>
            <person name="Momper L."/>
            <person name="Jungbluth S.P."/>
            <person name="Lee M.D."/>
            <person name="Amend J.P."/>
        </authorList>
    </citation>
    <scope>NUCLEOTIDE SEQUENCE [LARGE SCALE GENOMIC DNA]</scope>
    <source>
        <strain evidence="1">SURF_46</strain>
    </source>
</reference>
<organism evidence="1 2">
    <name type="scientific">candidate division WWE3 bacterium</name>
    <dbReference type="NCBI Taxonomy" id="2053526"/>
    <lineage>
        <taxon>Bacteria</taxon>
        <taxon>Katanobacteria</taxon>
    </lineage>
</organism>
<dbReference type="EMBL" id="QZJF01000007">
    <property type="protein sequence ID" value="RJR27780.1"/>
    <property type="molecule type" value="Genomic_DNA"/>
</dbReference>
<comment type="caution">
    <text evidence="1">The sequence shown here is derived from an EMBL/GenBank/DDBJ whole genome shotgun (WGS) entry which is preliminary data.</text>
</comment>
<name>A0A3A4ZM51_UNCKA</name>
<dbReference type="Proteomes" id="UP000265540">
    <property type="component" value="Unassembled WGS sequence"/>
</dbReference>